<dbReference type="GO" id="GO:0016671">
    <property type="term" value="F:oxidoreductase activity, acting on a sulfur group of donors, disulfide as acceptor"/>
    <property type="evidence" value="ECO:0007669"/>
    <property type="project" value="InterPro"/>
</dbReference>
<feature type="non-terminal residue" evidence="7">
    <location>
        <position position="1"/>
    </location>
</feature>
<dbReference type="RefSeq" id="XP_056490021.1">
    <property type="nucleotide sequence ID" value="XM_056630719.1"/>
</dbReference>
<protein>
    <recommendedName>
        <fullName evidence="9">Gamma interferon inducible lysosomal thiol reductase</fullName>
    </recommendedName>
</protein>
<evidence type="ECO:0000313" key="8">
    <source>
        <dbReference type="Proteomes" id="UP001147747"/>
    </source>
</evidence>
<evidence type="ECO:0000256" key="4">
    <source>
        <dbReference type="ARBA" id="ARBA00022729"/>
    </source>
</evidence>
<evidence type="ECO:0000256" key="6">
    <source>
        <dbReference type="SAM" id="Phobius"/>
    </source>
</evidence>
<accession>A0A9X0BAQ9</accession>
<keyword evidence="8" id="KW-1185">Reference proteome</keyword>
<dbReference type="InterPro" id="IPR004911">
    <property type="entry name" value="Interferon-induced_GILT"/>
</dbReference>
<dbReference type="Proteomes" id="UP001147747">
    <property type="component" value="Unassembled WGS sequence"/>
</dbReference>
<reference evidence="7" key="1">
    <citation type="submission" date="2022-12" db="EMBL/GenBank/DDBJ databases">
        <authorList>
            <person name="Petersen C."/>
        </authorList>
    </citation>
    <scope>NUCLEOTIDE SEQUENCE</scope>
    <source>
        <strain evidence="7">IBT 29677</strain>
    </source>
</reference>
<sequence length="311" mass="34903">SSLGLPIWKNCLSILTRTLQVPSLRWATAEQRQNRPPKNTLLRRIFIALVFFAGFYLFVTKGSEFRLPAPCHASGSSKQTIMDHKEQAHAFNSNMHAPESHKIPLEAHIMSKCPDAQECLKELILPTMEQVSDKVDFQLSFIANWNPASEEIECKHGPTECIGNMLILCAANLPFPPTSDESLLPAMYPRTPVIRSLGFANCLIDDFPRIPERDFVHQCALEHGIDFDALNRCASQQDDTPGESLSGIALLRQNVQRSKELGVTTSCTVRLDDKVWCIKDDGEWKDCVQNGEGGKPQVLVDEINKLYKEKN</sequence>
<keyword evidence="6" id="KW-0812">Transmembrane</keyword>
<gene>
    <name evidence="7" type="ORF">N7509_006082</name>
</gene>
<keyword evidence="5" id="KW-0325">Glycoprotein</keyword>
<evidence type="ECO:0000256" key="1">
    <source>
        <dbReference type="ARBA" id="ARBA00004613"/>
    </source>
</evidence>
<dbReference type="GO" id="GO:0005576">
    <property type="term" value="C:extracellular region"/>
    <property type="evidence" value="ECO:0007669"/>
    <property type="project" value="UniProtKB-SubCell"/>
</dbReference>
<dbReference type="PANTHER" id="PTHR13234:SF8">
    <property type="entry name" value="GAMMA-INTERFERON-INDUCIBLE LYSOSOMAL THIOL REDUCTASE"/>
    <property type="match status" value="1"/>
</dbReference>
<dbReference type="GeneID" id="81369699"/>
<dbReference type="Pfam" id="PF03227">
    <property type="entry name" value="GILT"/>
    <property type="match status" value="1"/>
</dbReference>
<keyword evidence="3" id="KW-0964">Secreted</keyword>
<evidence type="ECO:0000256" key="2">
    <source>
        <dbReference type="ARBA" id="ARBA00005679"/>
    </source>
</evidence>
<name>A0A9X0BAQ9_9EURO</name>
<comment type="similarity">
    <text evidence="2">Belongs to the GILT family.</text>
</comment>
<evidence type="ECO:0000313" key="7">
    <source>
        <dbReference type="EMBL" id="KAJ5397969.1"/>
    </source>
</evidence>
<dbReference type="OrthoDB" id="958254at2759"/>
<keyword evidence="4" id="KW-0732">Signal</keyword>
<keyword evidence="6" id="KW-1133">Transmembrane helix</keyword>
<comment type="subcellular location">
    <subcellularLocation>
        <location evidence="1">Secreted</location>
    </subcellularLocation>
</comment>
<reference evidence="7" key="2">
    <citation type="journal article" date="2023" name="IMA Fungus">
        <title>Comparative genomic study of the Penicillium genus elucidates a diverse pangenome and 15 lateral gene transfer events.</title>
        <authorList>
            <person name="Petersen C."/>
            <person name="Sorensen T."/>
            <person name="Nielsen M.R."/>
            <person name="Sondergaard T.E."/>
            <person name="Sorensen J.L."/>
            <person name="Fitzpatrick D.A."/>
            <person name="Frisvad J.C."/>
            <person name="Nielsen K.L."/>
        </authorList>
    </citation>
    <scope>NUCLEOTIDE SEQUENCE</scope>
    <source>
        <strain evidence="7">IBT 29677</strain>
    </source>
</reference>
<organism evidence="7 8">
    <name type="scientific">Penicillium cosmopolitanum</name>
    <dbReference type="NCBI Taxonomy" id="1131564"/>
    <lineage>
        <taxon>Eukaryota</taxon>
        <taxon>Fungi</taxon>
        <taxon>Dikarya</taxon>
        <taxon>Ascomycota</taxon>
        <taxon>Pezizomycotina</taxon>
        <taxon>Eurotiomycetes</taxon>
        <taxon>Eurotiomycetidae</taxon>
        <taxon>Eurotiales</taxon>
        <taxon>Aspergillaceae</taxon>
        <taxon>Penicillium</taxon>
    </lineage>
</organism>
<feature type="transmembrane region" description="Helical" evidence="6">
    <location>
        <begin position="41"/>
        <end position="59"/>
    </location>
</feature>
<dbReference type="PANTHER" id="PTHR13234">
    <property type="entry name" value="GAMMA-INTERFERON INDUCIBLE LYSOSOMAL THIOL REDUCTASE GILT"/>
    <property type="match status" value="1"/>
</dbReference>
<evidence type="ECO:0008006" key="9">
    <source>
        <dbReference type="Google" id="ProtNLM"/>
    </source>
</evidence>
<dbReference type="AlphaFoldDB" id="A0A9X0BAQ9"/>
<evidence type="ECO:0000256" key="5">
    <source>
        <dbReference type="ARBA" id="ARBA00023180"/>
    </source>
</evidence>
<proteinExistence type="inferred from homology"/>
<dbReference type="EMBL" id="JAPZBU010000006">
    <property type="protein sequence ID" value="KAJ5397969.1"/>
    <property type="molecule type" value="Genomic_DNA"/>
</dbReference>
<evidence type="ECO:0000256" key="3">
    <source>
        <dbReference type="ARBA" id="ARBA00022525"/>
    </source>
</evidence>
<keyword evidence="6" id="KW-0472">Membrane</keyword>
<comment type="caution">
    <text evidence="7">The sequence shown here is derived from an EMBL/GenBank/DDBJ whole genome shotgun (WGS) entry which is preliminary data.</text>
</comment>